<feature type="transmembrane region" description="Helical" evidence="7">
    <location>
        <begin position="159"/>
        <end position="183"/>
    </location>
</feature>
<dbReference type="Gene3D" id="1.10.3720.10">
    <property type="entry name" value="MetI-like"/>
    <property type="match status" value="1"/>
</dbReference>
<organism evidence="9 10">
    <name type="scientific">Stieleria marina</name>
    <dbReference type="NCBI Taxonomy" id="1930275"/>
    <lineage>
        <taxon>Bacteria</taxon>
        <taxon>Pseudomonadati</taxon>
        <taxon>Planctomycetota</taxon>
        <taxon>Planctomycetia</taxon>
        <taxon>Pirellulales</taxon>
        <taxon>Pirellulaceae</taxon>
        <taxon>Stieleria</taxon>
    </lineage>
</organism>
<evidence type="ECO:0000256" key="2">
    <source>
        <dbReference type="ARBA" id="ARBA00022448"/>
    </source>
</evidence>
<accession>A0A517P1V3</accession>
<feature type="transmembrane region" description="Helical" evidence="7">
    <location>
        <begin position="334"/>
        <end position="352"/>
    </location>
</feature>
<feature type="transmembrane region" description="Helical" evidence="7">
    <location>
        <begin position="41"/>
        <end position="59"/>
    </location>
</feature>
<evidence type="ECO:0000256" key="7">
    <source>
        <dbReference type="RuleBase" id="RU363032"/>
    </source>
</evidence>
<evidence type="ECO:0000313" key="9">
    <source>
        <dbReference type="EMBL" id="QDT13350.1"/>
    </source>
</evidence>
<dbReference type="Proteomes" id="UP000319817">
    <property type="component" value="Chromosome"/>
</dbReference>
<dbReference type="RefSeq" id="WP_145421097.1">
    <property type="nucleotide sequence ID" value="NZ_CP036526.1"/>
</dbReference>
<dbReference type="PROSITE" id="PS50928">
    <property type="entry name" value="ABC_TM1"/>
    <property type="match status" value="1"/>
</dbReference>
<evidence type="ECO:0000256" key="3">
    <source>
        <dbReference type="ARBA" id="ARBA00022475"/>
    </source>
</evidence>
<comment type="similarity">
    <text evidence="7">Belongs to the binding-protein-dependent transport system permease family.</text>
</comment>
<evidence type="ECO:0000256" key="1">
    <source>
        <dbReference type="ARBA" id="ARBA00004651"/>
    </source>
</evidence>
<feature type="transmembrane region" description="Helical" evidence="7">
    <location>
        <begin position="283"/>
        <end position="314"/>
    </location>
</feature>
<evidence type="ECO:0000256" key="6">
    <source>
        <dbReference type="ARBA" id="ARBA00023136"/>
    </source>
</evidence>
<evidence type="ECO:0000259" key="8">
    <source>
        <dbReference type="PROSITE" id="PS50928"/>
    </source>
</evidence>
<dbReference type="OrthoDB" id="9804353at2"/>
<name>A0A517P1V3_9BACT</name>
<dbReference type="EMBL" id="CP036526">
    <property type="protein sequence ID" value="QDT13350.1"/>
    <property type="molecule type" value="Genomic_DNA"/>
</dbReference>
<reference evidence="9 10" key="1">
    <citation type="submission" date="2019-02" db="EMBL/GenBank/DDBJ databases">
        <title>Deep-cultivation of Planctomycetes and their phenomic and genomic characterization uncovers novel biology.</title>
        <authorList>
            <person name="Wiegand S."/>
            <person name="Jogler M."/>
            <person name="Boedeker C."/>
            <person name="Pinto D."/>
            <person name="Vollmers J."/>
            <person name="Rivas-Marin E."/>
            <person name="Kohn T."/>
            <person name="Peeters S.H."/>
            <person name="Heuer A."/>
            <person name="Rast P."/>
            <person name="Oberbeckmann S."/>
            <person name="Bunk B."/>
            <person name="Jeske O."/>
            <person name="Meyerdierks A."/>
            <person name="Storesund J.E."/>
            <person name="Kallscheuer N."/>
            <person name="Luecker S."/>
            <person name="Lage O.M."/>
            <person name="Pohl T."/>
            <person name="Merkel B.J."/>
            <person name="Hornburger P."/>
            <person name="Mueller R.-W."/>
            <person name="Bruemmer F."/>
            <person name="Labrenz M."/>
            <person name="Spormann A.M."/>
            <person name="Op den Camp H."/>
            <person name="Overmann J."/>
            <person name="Amann R."/>
            <person name="Jetten M.S.M."/>
            <person name="Mascher T."/>
            <person name="Medema M.H."/>
            <person name="Devos D.P."/>
            <person name="Kaster A.-K."/>
            <person name="Ovreas L."/>
            <person name="Rohde M."/>
            <person name="Galperin M.Y."/>
            <person name="Jogler C."/>
        </authorList>
    </citation>
    <scope>NUCLEOTIDE SEQUENCE [LARGE SCALE GENOMIC DNA]</scope>
    <source>
        <strain evidence="9 10">K23_9</strain>
    </source>
</reference>
<keyword evidence="2 7" id="KW-0813">Transport</keyword>
<evidence type="ECO:0000256" key="5">
    <source>
        <dbReference type="ARBA" id="ARBA00022989"/>
    </source>
</evidence>
<feature type="transmembrane region" description="Helical" evidence="7">
    <location>
        <begin position="234"/>
        <end position="262"/>
    </location>
</feature>
<dbReference type="CDD" id="cd06261">
    <property type="entry name" value="TM_PBP2"/>
    <property type="match status" value="1"/>
</dbReference>
<dbReference type="AlphaFoldDB" id="A0A517P1V3"/>
<feature type="domain" description="ABC transmembrane type-1" evidence="8">
    <location>
        <begin position="159"/>
        <end position="356"/>
    </location>
</feature>
<keyword evidence="5 7" id="KW-1133">Transmembrane helix</keyword>
<feature type="transmembrane region" description="Helical" evidence="7">
    <location>
        <begin position="204"/>
        <end position="222"/>
    </location>
</feature>
<gene>
    <name evidence="9" type="primary">cmpB</name>
    <name evidence="9" type="ORF">K239x_53680</name>
</gene>
<keyword evidence="6 7" id="KW-0472">Membrane</keyword>
<sequence>MNWRGKLLTFCKVTGMPVLEPFVRLAAGEDVKEQLVGISKFVLLPALAIALFIGLWSAAAKTIVSDSAQLPSPTATWNAGIELFEMHADQRQADRDAKKEKLTEAVESLAMARGFDELAAKATEEKKSLYAAEAQKNRKRAVLAANYTPSSAPTFIDQIINSLVTVAFGFLIATAIAIPIGVMCGMSPWVNAAMTPFIQVFKPVSPLAWLPIAAVVIIWAYSGTDPEDALFSKAFLTSAATVSLCSLWPTLVNTTFGVASVNQDYLNVARVLKLSWAQQLYKIILPASLPLMFAGLRISLGVGWMVLIAADMLAQNPGLGKFVWDTYQNGSSVSYARITFSVIVIGAIGLVFDRIMICLRNLVSFGDTAPA</sequence>
<keyword evidence="10" id="KW-1185">Reference proteome</keyword>
<dbReference type="GO" id="GO:0055085">
    <property type="term" value="P:transmembrane transport"/>
    <property type="evidence" value="ECO:0007669"/>
    <property type="project" value="InterPro"/>
</dbReference>
<keyword evidence="3" id="KW-1003">Cell membrane</keyword>
<proteinExistence type="inferred from homology"/>
<dbReference type="InterPro" id="IPR000515">
    <property type="entry name" value="MetI-like"/>
</dbReference>
<dbReference type="SUPFAM" id="SSF161098">
    <property type="entry name" value="MetI-like"/>
    <property type="match status" value="1"/>
</dbReference>
<comment type="subcellular location">
    <subcellularLocation>
        <location evidence="1 7">Cell membrane</location>
        <topology evidence="1 7">Multi-pass membrane protein</topology>
    </subcellularLocation>
</comment>
<dbReference type="PANTHER" id="PTHR30151">
    <property type="entry name" value="ALKANE SULFONATE ABC TRANSPORTER-RELATED, MEMBRANE SUBUNIT"/>
    <property type="match status" value="1"/>
</dbReference>
<dbReference type="Pfam" id="PF00528">
    <property type="entry name" value="BPD_transp_1"/>
    <property type="match status" value="1"/>
</dbReference>
<dbReference type="PANTHER" id="PTHR30151:SF7">
    <property type="entry name" value="NITRATE IMPORT PERMEASE PROTEIN NRTB"/>
    <property type="match status" value="1"/>
</dbReference>
<evidence type="ECO:0000313" key="10">
    <source>
        <dbReference type="Proteomes" id="UP000319817"/>
    </source>
</evidence>
<protein>
    <submittedName>
        <fullName evidence="9">Bicarbonate transport system permease protein CmpB</fullName>
    </submittedName>
</protein>
<dbReference type="InterPro" id="IPR035906">
    <property type="entry name" value="MetI-like_sf"/>
</dbReference>
<evidence type="ECO:0000256" key="4">
    <source>
        <dbReference type="ARBA" id="ARBA00022692"/>
    </source>
</evidence>
<keyword evidence="4 7" id="KW-0812">Transmembrane</keyword>
<dbReference type="GO" id="GO:0005886">
    <property type="term" value="C:plasma membrane"/>
    <property type="evidence" value="ECO:0007669"/>
    <property type="project" value="UniProtKB-SubCell"/>
</dbReference>